<name>A0ABS8JVZ0_9BURK</name>
<proteinExistence type="inferred from homology"/>
<gene>
    <name evidence="9" type="primary">copC</name>
    <name evidence="9" type="ORF">LJ656_15740</name>
</gene>
<dbReference type="EMBL" id="JAJITD010000007">
    <property type="protein sequence ID" value="MCC8394049.1"/>
    <property type="molecule type" value="Genomic_DNA"/>
</dbReference>
<evidence type="ECO:0000256" key="1">
    <source>
        <dbReference type="ARBA" id="ARBA00004418"/>
    </source>
</evidence>
<reference evidence="9 10" key="1">
    <citation type="submission" date="2021-11" db="EMBL/GenBank/DDBJ databases">
        <authorList>
            <person name="Oh E.-T."/>
            <person name="Kim S.-B."/>
        </authorList>
    </citation>
    <scope>NUCLEOTIDE SEQUENCE [LARGE SCALE GENOMIC DNA]</scope>
    <source>
        <strain evidence="9 10">MMS20-SJTR3</strain>
    </source>
</reference>
<dbReference type="Proteomes" id="UP001431019">
    <property type="component" value="Unassembled WGS sequence"/>
</dbReference>
<accession>A0ABS8JVZ0</accession>
<evidence type="ECO:0000256" key="3">
    <source>
        <dbReference type="ARBA" id="ARBA00022723"/>
    </source>
</evidence>
<feature type="chain" id="PRO_5046779795" evidence="7">
    <location>
        <begin position="32"/>
        <end position="125"/>
    </location>
</feature>
<evidence type="ECO:0000256" key="4">
    <source>
        <dbReference type="ARBA" id="ARBA00022729"/>
    </source>
</evidence>
<evidence type="ECO:0000256" key="5">
    <source>
        <dbReference type="ARBA" id="ARBA00022764"/>
    </source>
</evidence>
<dbReference type="InterPro" id="IPR032694">
    <property type="entry name" value="CopC/D"/>
</dbReference>
<evidence type="ECO:0000313" key="10">
    <source>
        <dbReference type="Proteomes" id="UP001431019"/>
    </source>
</evidence>
<sequence length="125" mass="13165">MKLFDFSSSALRALMSGALPLVLSSSAFAHAHLVASEPAANAEAVAPTELTIHFTEPLEPAFSKIVLTDASGKPATTSASTVDGRDPKTMRLALPQLSSGRYAVHWIAVATDGHRTQGDFAFNVK</sequence>
<dbReference type="NCBIfam" id="NF033814">
    <property type="entry name" value="copper_CopC"/>
    <property type="match status" value="1"/>
</dbReference>
<keyword evidence="4 7" id="KW-0732">Signal</keyword>
<keyword evidence="6" id="KW-0186">Copper</keyword>
<evidence type="ECO:0000256" key="7">
    <source>
        <dbReference type="SAM" id="SignalP"/>
    </source>
</evidence>
<dbReference type="Gene3D" id="2.60.40.1220">
    <property type="match status" value="1"/>
</dbReference>
<comment type="caution">
    <text evidence="9">The sequence shown here is derived from an EMBL/GenBank/DDBJ whole genome shotgun (WGS) entry which is preliminary data.</text>
</comment>
<evidence type="ECO:0000256" key="2">
    <source>
        <dbReference type="ARBA" id="ARBA00010509"/>
    </source>
</evidence>
<comment type="similarity">
    <text evidence="2">Belongs to the CopC family.</text>
</comment>
<keyword evidence="10" id="KW-1185">Reference proteome</keyword>
<dbReference type="InterPro" id="IPR014755">
    <property type="entry name" value="Cu-Rt/internalin_Ig-like"/>
</dbReference>
<keyword evidence="3" id="KW-0479">Metal-binding</keyword>
<evidence type="ECO:0000259" key="8">
    <source>
        <dbReference type="Pfam" id="PF04234"/>
    </source>
</evidence>
<dbReference type="InterPro" id="IPR014756">
    <property type="entry name" value="Ig_E-set"/>
</dbReference>
<organism evidence="9 10">
    <name type="scientific">Paraburkholderia sejongensis</name>
    <dbReference type="NCBI Taxonomy" id="2886946"/>
    <lineage>
        <taxon>Bacteria</taxon>
        <taxon>Pseudomonadati</taxon>
        <taxon>Pseudomonadota</taxon>
        <taxon>Betaproteobacteria</taxon>
        <taxon>Burkholderiales</taxon>
        <taxon>Burkholderiaceae</taxon>
        <taxon>Paraburkholderia</taxon>
    </lineage>
</organism>
<comment type="subcellular location">
    <subcellularLocation>
        <location evidence="1">Periplasm</location>
    </subcellularLocation>
</comment>
<evidence type="ECO:0000256" key="6">
    <source>
        <dbReference type="ARBA" id="ARBA00023008"/>
    </source>
</evidence>
<dbReference type="PANTHER" id="PTHR34820:SF4">
    <property type="entry name" value="INNER MEMBRANE PROTEIN YEBZ"/>
    <property type="match status" value="1"/>
</dbReference>
<protein>
    <submittedName>
        <fullName evidence="9">Copper homeostasis periplasmic binding protein CopC</fullName>
    </submittedName>
</protein>
<dbReference type="RefSeq" id="WP_230510338.1">
    <property type="nucleotide sequence ID" value="NZ_JAJITD010000007.1"/>
</dbReference>
<dbReference type="SUPFAM" id="SSF81296">
    <property type="entry name" value="E set domains"/>
    <property type="match status" value="1"/>
</dbReference>
<evidence type="ECO:0000313" key="9">
    <source>
        <dbReference type="EMBL" id="MCC8394049.1"/>
    </source>
</evidence>
<dbReference type="Pfam" id="PF04234">
    <property type="entry name" value="CopC"/>
    <property type="match status" value="1"/>
</dbReference>
<feature type="signal peptide" evidence="7">
    <location>
        <begin position="1"/>
        <end position="31"/>
    </location>
</feature>
<feature type="domain" description="CopC" evidence="8">
    <location>
        <begin position="30"/>
        <end position="124"/>
    </location>
</feature>
<keyword evidence="5" id="KW-0574">Periplasm</keyword>
<dbReference type="InterPro" id="IPR007348">
    <property type="entry name" value="CopC_dom"/>
</dbReference>
<dbReference type="PANTHER" id="PTHR34820">
    <property type="entry name" value="INNER MEMBRANE PROTEIN YEBZ"/>
    <property type="match status" value="1"/>
</dbReference>
<dbReference type="InterPro" id="IPR047685">
    <property type="entry name" value="CopC-like"/>
</dbReference>